<proteinExistence type="inferred from homology"/>
<dbReference type="Gene3D" id="3.30.300.30">
    <property type="match status" value="1"/>
</dbReference>
<dbReference type="InterPro" id="IPR020845">
    <property type="entry name" value="AMP-binding_CS"/>
</dbReference>
<dbReference type="Proteomes" id="UP001268683">
    <property type="component" value="Chromosome"/>
</dbReference>
<feature type="domain" description="AMP-dependent synthetase/ligase" evidence="3">
    <location>
        <begin position="52"/>
        <end position="427"/>
    </location>
</feature>
<dbReference type="InterPro" id="IPR025110">
    <property type="entry name" value="AMP-bd_C"/>
</dbReference>
<evidence type="ECO:0000259" key="3">
    <source>
        <dbReference type="Pfam" id="PF00501"/>
    </source>
</evidence>
<keyword evidence="2" id="KW-0436">Ligase</keyword>
<evidence type="ECO:0000313" key="6">
    <source>
        <dbReference type="Proteomes" id="UP001268683"/>
    </source>
</evidence>
<protein>
    <submittedName>
        <fullName evidence="5">Class I adenylate-forming enzyme family protein</fullName>
    </submittedName>
</protein>
<comment type="similarity">
    <text evidence="1">Belongs to the ATP-dependent AMP-binding enzyme family.</text>
</comment>
<feature type="domain" description="AMP-binding enzyme C-terminal" evidence="4">
    <location>
        <begin position="477"/>
        <end position="552"/>
    </location>
</feature>
<dbReference type="InterPro" id="IPR042099">
    <property type="entry name" value="ANL_N_sf"/>
</dbReference>
<dbReference type="Pfam" id="PF00501">
    <property type="entry name" value="AMP-binding"/>
    <property type="match status" value="1"/>
</dbReference>
<reference evidence="5" key="1">
    <citation type="submission" date="2023-04" db="EMBL/GenBank/DDBJ databases">
        <title>Complete genome sequence of Temperatibacter marinus.</title>
        <authorList>
            <person name="Rong J.-C."/>
            <person name="Yi M.-L."/>
            <person name="Zhao Q."/>
        </authorList>
    </citation>
    <scope>NUCLEOTIDE SEQUENCE</scope>
    <source>
        <strain evidence="5">NBRC 110045</strain>
    </source>
</reference>
<dbReference type="InterPro" id="IPR000873">
    <property type="entry name" value="AMP-dep_synth/lig_dom"/>
</dbReference>
<keyword evidence="6" id="KW-1185">Reference proteome</keyword>
<dbReference type="SUPFAM" id="SSF56801">
    <property type="entry name" value="Acetyl-CoA synthetase-like"/>
    <property type="match status" value="1"/>
</dbReference>
<sequence>MSAEQIYNAQFLKTIQTLTSEGQPLEIEEMEIKGISYPVFRQMPSFLRDIYEAAYEHNDRDFMVYGQERLSYRQALDKAKQLAWALRQDYKIKTGDRIAIACRNYPEWCITYLAVTSIGAIIVPLNSWWKTEELEYAVRDSDPSLIFLDSERAEYLSPYMDSSGLSGVIIRGKADDFPGAVEWDDLLKYRPADTWPSCNSSIDDPATLFYTSGSTGSPKGVLSSARAVMTCLMTWAMMGVANKLVDGKSLEDKDTHLGTLVSLPLFHITGCNSLFLLSLLQGRKIVFIDKWDVTHAMQLIEEEKLTHFVGVPTMTYELLNTPNRDEFNLSSLEDIGGGGAARPADHVQRLKDSFGVDNVGIGYGMTETNALGTLIGKDNYLRRPASVGQANTPIVEIKIVDDHDMSLSVNQPGEICIKSASNMQAYWNNQKATDATLKDGWLYTGDIGYLDEDGFLFISDRKKELIISGGENISPFEIETAILKVDGVLDVCVFSLPDERMGEVVGALVRVSKLIHSADAILSALDLKIAHFKLPKSIYIQTDPLPVLGTGKADKKTIQHNCRSLYLKEKISC</sequence>
<evidence type="ECO:0000259" key="4">
    <source>
        <dbReference type="Pfam" id="PF13193"/>
    </source>
</evidence>
<dbReference type="RefSeq" id="WP_310798859.1">
    <property type="nucleotide sequence ID" value="NZ_CP123872.1"/>
</dbReference>
<evidence type="ECO:0000256" key="1">
    <source>
        <dbReference type="ARBA" id="ARBA00006432"/>
    </source>
</evidence>
<accession>A0AA52EG18</accession>
<dbReference type="Gene3D" id="3.40.50.12780">
    <property type="entry name" value="N-terminal domain of ligase-like"/>
    <property type="match status" value="1"/>
</dbReference>
<dbReference type="GO" id="GO:0006631">
    <property type="term" value="P:fatty acid metabolic process"/>
    <property type="evidence" value="ECO:0007669"/>
    <property type="project" value="TreeGrafter"/>
</dbReference>
<evidence type="ECO:0000256" key="2">
    <source>
        <dbReference type="ARBA" id="ARBA00022598"/>
    </source>
</evidence>
<dbReference type="PANTHER" id="PTHR43201">
    <property type="entry name" value="ACYL-COA SYNTHETASE"/>
    <property type="match status" value="1"/>
</dbReference>
<organism evidence="5 6">
    <name type="scientific">Temperatibacter marinus</name>
    <dbReference type="NCBI Taxonomy" id="1456591"/>
    <lineage>
        <taxon>Bacteria</taxon>
        <taxon>Pseudomonadati</taxon>
        <taxon>Pseudomonadota</taxon>
        <taxon>Alphaproteobacteria</taxon>
        <taxon>Kordiimonadales</taxon>
        <taxon>Temperatibacteraceae</taxon>
        <taxon>Temperatibacter</taxon>
    </lineage>
</organism>
<dbReference type="Pfam" id="PF13193">
    <property type="entry name" value="AMP-binding_C"/>
    <property type="match status" value="1"/>
</dbReference>
<name>A0AA52EG18_9PROT</name>
<dbReference type="KEGG" id="tmk:QGN29_01370"/>
<dbReference type="PANTHER" id="PTHR43201:SF5">
    <property type="entry name" value="MEDIUM-CHAIN ACYL-COA LIGASE ACSF2, MITOCHONDRIAL"/>
    <property type="match status" value="1"/>
</dbReference>
<dbReference type="EMBL" id="CP123872">
    <property type="protein sequence ID" value="WND03013.1"/>
    <property type="molecule type" value="Genomic_DNA"/>
</dbReference>
<dbReference type="InterPro" id="IPR045851">
    <property type="entry name" value="AMP-bd_C_sf"/>
</dbReference>
<gene>
    <name evidence="5" type="ORF">QGN29_01370</name>
</gene>
<dbReference type="PROSITE" id="PS00455">
    <property type="entry name" value="AMP_BINDING"/>
    <property type="match status" value="1"/>
</dbReference>
<dbReference type="AlphaFoldDB" id="A0AA52EG18"/>
<dbReference type="GO" id="GO:0031956">
    <property type="term" value="F:medium-chain fatty acid-CoA ligase activity"/>
    <property type="evidence" value="ECO:0007669"/>
    <property type="project" value="TreeGrafter"/>
</dbReference>
<evidence type="ECO:0000313" key="5">
    <source>
        <dbReference type="EMBL" id="WND03013.1"/>
    </source>
</evidence>